<dbReference type="InterPro" id="IPR057264">
    <property type="entry name" value="Ribosomal_uL24_C"/>
</dbReference>
<name>A0A7R9TBD6_9VIRI</name>
<protein>
    <recommendedName>
        <fullName evidence="4">KOW domain-containing protein</fullName>
    </recommendedName>
</protein>
<dbReference type="PANTHER" id="PTHR12903">
    <property type="entry name" value="MITOCHONDRIAL RIBOSOMAL PROTEIN L24"/>
    <property type="match status" value="1"/>
</dbReference>
<gene>
    <name evidence="5" type="ORF">PCOL08062_LOCUS1289</name>
</gene>
<dbReference type="InterPro" id="IPR041988">
    <property type="entry name" value="Ribosomal_uL24_KOW"/>
</dbReference>
<dbReference type="GO" id="GO:0003735">
    <property type="term" value="F:structural constituent of ribosome"/>
    <property type="evidence" value="ECO:0007669"/>
    <property type="project" value="InterPro"/>
</dbReference>
<evidence type="ECO:0000256" key="3">
    <source>
        <dbReference type="ARBA" id="ARBA00023274"/>
    </source>
</evidence>
<evidence type="ECO:0000259" key="4">
    <source>
        <dbReference type="SMART" id="SM00739"/>
    </source>
</evidence>
<dbReference type="InterPro" id="IPR008991">
    <property type="entry name" value="Translation_prot_SH3-like_sf"/>
</dbReference>
<dbReference type="InterPro" id="IPR003256">
    <property type="entry name" value="Ribosomal_uL24"/>
</dbReference>
<dbReference type="GO" id="GO:1990904">
    <property type="term" value="C:ribonucleoprotein complex"/>
    <property type="evidence" value="ECO:0007669"/>
    <property type="project" value="UniProtKB-KW"/>
</dbReference>
<comment type="similarity">
    <text evidence="1">Belongs to the universal ribosomal protein uL24 family.</text>
</comment>
<feature type="domain" description="KOW" evidence="4">
    <location>
        <begin position="52"/>
        <end position="79"/>
    </location>
</feature>
<dbReference type="GO" id="GO:0005840">
    <property type="term" value="C:ribosome"/>
    <property type="evidence" value="ECO:0007669"/>
    <property type="project" value="UniProtKB-KW"/>
</dbReference>
<dbReference type="EMBL" id="HBDZ01001617">
    <property type="protein sequence ID" value="CAD8230015.1"/>
    <property type="molecule type" value="Transcribed_RNA"/>
</dbReference>
<dbReference type="Pfam" id="PF00467">
    <property type="entry name" value="KOW"/>
    <property type="match status" value="1"/>
</dbReference>
<dbReference type="InterPro" id="IPR014722">
    <property type="entry name" value="Rib_uL2_dom2"/>
</dbReference>
<dbReference type="HAMAP" id="MF_01326_B">
    <property type="entry name" value="Ribosomal_uL24_B"/>
    <property type="match status" value="1"/>
</dbReference>
<evidence type="ECO:0000256" key="1">
    <source>
        <dbReference type="ARBA" id="ARBA00010618"/>
    </source>
</evidence>
<dbReference type="Gene3D" id="2.30.30.30">
    <property type="match status" value="1"/>
</dbReference>
<reference evidence="5" key="1">
    <citation type="submission" date="2021-01" db="EMBL/GenBank/DDBJ databases">
        <authorList>
            <person name="Corre E."/>
            <person name="Pelletier E."/>
            <person name="Niang G."/>
            <person name="Scheremetjew M."/>
            <person name="Finn R."/>
            <person name="Kale V."/>
            <person name="Holt S."/>
            <person name="Cochrane G."/>
            <person name="Meng A."/>
            <person name="Brown T."/>
            <person name="Cohen L."/>
        </authorList>
    </citation>
    <scope>NUCLEOTIDE SEQUENCE</scope>
    <source>
        <strain evidence="5">CCMP1413</strain>
    </source>
</reference>
<dbReference type="InterPro" id="IPR005824">
    <property type="entry name" value="KOW"/>
</dbReference>
<evidence type="ECO:0000256" key="2">
    <source>
        <dbReference type="ARBA" id="ARBA00022980"/>
    </source>
</evidence>
<dbReference type="AlphaFoldDB" id="A0A7R9TBD6"/>
<dbReference type="GO" id="GO:0003723">
    <property type="term" value="F:RNA binding"/>
    <property type="evidence" value="ECO:0007669"/>
    <property type="project" value="InterPro"/>
</dbReference>
<accession>A0A7R9TBD6</accession>
<keyword evidence="2" id="KW-0689">Ribosomal protein</keyword>
<sequence length="168" mass="18168">MAALSSAFSGMSLKARAAPAAAPKARTVQVVMKYRAPQPVKPNSKPVIVPVHVREGDTVKVISGKDKGTVSTVLDVNRKTGKVVVKGVNLKTKHVKPRTEGETGQIQRIEAPMNHSKLMHYSKEKKVASRVGLRINAAGKRERYLKKTGEALADYSTRKAALEEAASE</sequence>
<organism evidence="5">
    <name type="scientific">Prasinoderma coloniale</name>
    <dbReference type="NCBI Taxonomy" id="156133"/>
    <lineage>
        <taxon>Eukaryota</taxon>
        <taxon>Viridiplantae</taxon>
        <taxon>Prasinodermophyta</taxon>
        <taxon>Prasinodermophyceae</taxon>
        <taxon>Prasinodermales</taxon>
        <taxon>Prasinodermaceae</taxon>
        <taxon>Prasinoderma</taxon>
    </lineage>
</organism>
<dbReference type="SUPFAM" id="SSF50104">
    <property type="entry name" value="Translation proteins SH3-like domain"/>
    <property type="match status" value="1"/>
</dbReference>
<keyword evidence="3" id="KW-0687">Ribonucleoprotein</keyword>
<dbReference type="NCBIfam" id="TIGR01079">
    <property type="entry name" value="rplX_bact"/>
    <property type="match status" value="1"/>
</dbReference>
<dbReference type="GO" id="GO:0006412">
    <property type="term" value="P:translation"/>
    <property type="evidence" value="ECO:0007669"/>
    <property type="project" value="InterPro"/>
</dbReference>
<dbReference type="Pfam" id="PF17136">
    <property type="entry name" value="ribosomal_L24"/>
    <property type="match status" value="1"/>
</dbReference>
<proteinExistence type="inferred from homology"/>
<evidence type="ECO:0000313" key="5">
    <source>
        <dbReference type="EMBL" id="CAD8230015.1"/>
    </source>
</evidence>
<dbReference type="SMART" id="SM00739">
    <property type="entry name" value="KOW"/>
    <property type="match status" value="1"/>
</dbReference>
<dbReference type="CDD" id="cd06089">
    <property type="entry name" value="KOW_RPL26"/>
    <property type="match status" value="1"/>
</dbReference>